<dbReference type="AlphaFoldDB" id="A0A9X2TFS7"/>
<evidence type="ECO:0000256" key="1">
    <source>
        <dbReference type="SAM" id="SignalP"/>
    </source>
</evidence>
<accession>A0A9X2TFS7</accession>
<comment type="caution">
    <text evidence="3">The sequence shown here is derived from an EMBL/GenBank/DDBJ whole genome shotgun (WGS) entry which is preliminary data.</text>
</comment>
<feature type="domain" description="BIG2" evidence="2">
    <location>
        <begin position="115"/>
        <end position="195"/>
    </location>
</feature>
<feature type="domain" description="BIG2" evidence="2">
    <location>
        <begin position="25"/>
        <end position="104"/>
    </location>
</feature>
<dbReference type="EMBL" id="JANUAU010000004">
    <property type="protein sequence ID" value="MCS3677732.1"/>
    <property type="molecule type" value="Genomic_DNA"/>
</dbReference>
<evidence type="ECO:0000313" key="4">
    <source>
        <dbReference type="Proteomes" id="UP001155027"/>
    </source>
</evidence>
<evidence type="ECO:0000313" key="3">
    <source>
        <dbReference type="EMBL" id="MCS3677732.1"/>
    </source>
</evidence>
<keyword evidence="1" id="KW-0732">Signal</keyword>
<dbReference type="Gene3D" id="2.60.40.1080">
    <property type="match status" value="2"/>
</dbReference>
<feature type="signal peptide" evidence="1">
    <location>
        <begin position="1"/>
        <end position="26"/>
    </location>
</feature>
<proteinExistence type="predicted"/>
<dbReference type="InterPro" id="IPR013211">
    <property type="entry name" value="LVIVD"/>
</dbReference>
<reference evidence="3" key="1">
    <citation type="submission" date="2022-08" db="EMBL/GenBank/DDBJ databases">
        <title>Genomic Encyclopedia of Type Strains, Phase V (KMG-V): Genome sequencing to study the core and pangenomes of soil and plant-associated prokaryotes.</title>
        <authorList>
            <person name="Whitman W."/>
        </authorList>
    </citation>
    <scope>NUCLEOTIDE SEQUENCE</scope>
    <source>
        <strain evidence="3">0</strain>
    </source>
</reference>
<protein>
    <recommendedName>
        <fullName evidence="2">BIG2 domain-containing protein</fullName>
    </recommendedName>
</protein>
<dbReference type="SUPFAM" id="SSF75011">
    <property type="entry name" value="3-carboxy-cis,cis-mucoante lactonizing enzyme"/>
    <property type="match status" value="1"/>
</dbReference>
<name>A0A9X2TFS7_9BACT</name>
<dbReference type="Proteomes" id="UP001155027">
    <property type="component" value="Unassembled WGS sequence"/>
</dbReference>
<dbReference type="RefSeq" id="WP_259080128.1">
    <property type="nucleotide sequence ID" value="NZ_JANUAU010000004.1"/>
</dbReference>
<sequence length="655" mass="70332">MPYRLLCSAVIAAVASVLLVAPHAAAQSLEIEPASPALQVGQSQQLEAFYVNADGERMRDTTVVFYARSDAAPTSRVGEVTAEAPGTHEIIALRPATGSQDRIVQRVSVTVAQAPVGEVAFAEAPAQVYAGTQVPLVAEARTADGQVRDDVAVQMESSNPEVATVDRLHRIDAQAPGRVTLTARAEGHEATTTVEVLQNPVASLTLSGGADSARTGDVLDFAATARTEAGTAVGDVPIRYAVRTDHTEEIAPGATAEIGADGRFVAEDTGQYTVVATSGGHTATHTVSVTPRGLEGAIEVVGRGRVSNVHTSDLWVWEAPDGRDYAITGTWGGDGEAYFWDVTEPSNITPVDTVTVDARTVNDVKVSDDGRTCVISREGASDRKNGVVILDCSDPTDVSIVTEYTNRLTGGVHNLFIYEDHVYALSNGRRYEIINIEDRANPTRVTDFELETPGHSIHDVWVDDGIAYSSNWDDGVVMVDVGNGVKGGSPSNPVEIGRYAYPSGWNHAAFPYDDAETGKNWVVAGDEAFPNGLNTENEPTIPAGWLHFVDVTDPDNPSEEARYRVPEAGSHNFWVDGDTLYVAYYNAGLRVVDLSGDLKGNLYEQGREIAHFKSHDPEGRIPNAAMAWGPQPYKGHVFFSDWNSGFWAVELTREE</sequence>
<organism evidence="3 4">
    <name type="scientific">Salinibacter ruber</name>
    <dbReference type="NCBI Taxonomy" id="146919"/>
    <lineage>
        <taxon>Bacteria</taxon>
        <taxon>Pseudomonadati</taxon>
        <taxon>Rhodothermota</taxon>
        <taxon>Rhodothermia</taxon>
        <taxon>Rhodothermales</taxon>
        <taxon>Salinibacteraceae</taxon>
        <taxon>Salinibacter</taxon>
    </lineage>
</organism>
<gene>
    <name evidence="3" type="ORF">GGP71_001655</name>
</gene>
<dbReference type="Pfam" id="PF08309">
    <property type="entry name" value="LVIVD"/>
    <property type="match status" value="3"/>
</dbReference>
<evidence type="ECO:0000259" key="2">
    <source>
        <dbReference type="SMART" id="SM00635"/>
    </source>
</evidence>
<feature type="chain" id="PRO_5040920796" description="BIG2 domain-containing protein" evidence="1">
    <location>
        <begin position="27"/>
        <end position="655"/>
    </location>
</feature>
<dbReference type="SMART" id="SM00635">
    <property type="entry name" value="BID_2"/>
    <property type="match status" value="2"/>
</dbReference>
<dbReference type="InterPro" id="IPR003343">
    <property type="entry name" value="Big_2"/>
</dbReference>